<dbReference type="EMBL" id="OIVN01004979">
    <property type="protein sequence ID" value="SPD20236.1"/>
    <property type="molecule type" value="Genomic_DNA"/>
</dbReference>
<evidence type="ECO:0000256" key="1">
    <source>
        <dbReference type="SAM" id="MobiDB-lite"/>
    </source>
</evidence>
<sequence length="391" mass="43001">MDATACSRRGHHDPILARGASFTSGAKQASIGTKPMLKNLILVEKWLKNSIGVVIRANGIAPSGTRRSPIWERRALQNAFWLFVPSCLEATLRKVLKCLLTLPRRASPVHWLRDGGTLPTHSIIASVEMTVTPYDVYHLNDLRVDEIIPTFSACPTRVRPDWEYLGISLVATSADLPTLMRAFVEASQTTIKEATRMARAFLLYLIGTTLDCNTSQTVSASTPSLGRLVLPLLVLGGSGRAGLALIEWAPLLLIRRPTVGLSFLVSSRDQLDKDGDFEEYQKLLMPTLFPPPVAPADVDGSLYETVITRHTIVLGYPAPEDARVATNTDLNYMFQLYGNMKTMMMDLSRDRFSRASRSSSRGAQANPEATESDSDEDDGAPVAQKGRHFLC</sequence>
<accession>A0A2N9I2G4</accession>
<reference evidence="2" key="1">
    <citation type="submission" date="2018-02" db="EMBL/GenBank/DDBJ databases">
        <authorList>
            <person name="Cohen D.B."/>
            <person name="Kent A.D."/>
        </authorList>
    </citation>
    <scope>NUCLEOTIDE SEQUENCE</scope>
</reference>
<organism evidence="2">
    <name type="scientific">Fagus sylvatica</name>
    <name type="common">Beechnut</name>
    <dbReference type="NCBI Taxonomy" id="28930"/>
    <lineage>
        <taxon>Eukaryota</taxon>
        <taxon>Viridiplantae</taxon>
        <taxon>Streptophyta</taxon>
        <taxon>Embryophyta</taxon>
        <taxon>Tracheophyta</taxon>
        <taxon>Spermatophyta</taxon>
        <taxon>Magnoliopsida</taxon>
        <taxon>eudicotyledons</taxon>
        <taxon>Gunneridae</taxon>
        <taxon>Pentapetalae</taxon>
        <taxon>rosids</taxon>
        <taxon>fabids</taxon>
        <taxon>Fagales</taxon>
        <taxon>Fagaceae</taxon>
        <taxon>Fagus</taxon>
    </lineage>
</organism>
<protein>
    <submittedName>
        <fullName evidence="2">Uncharacterized protein</fullName>
    </submittedName>
</protein>
<proteinExistence type="predicted"/>
<feature type="region of interest" description="Disordered" evidence="1">
    <location>
        <begin position="351"/>
        <end position="391"/>
    </location>
</feature>
<name>A0A2N9I2G4_FAGSY</name>
<gene>
    <name evidence="2" type="ORF">FSB_LOCUS48118</name>
</gene>
<evidence type="ECO:0000313" key="2">
    <source>
        <dbReference type="EMBL" id="SPD20236.1"/>
    </source>
</evidence>
<dbReference type="AlphaFoldDB" id="A0A2N9I2G4"/>
<feature type="compositionally biased region" description="Acidic residues" evidence="1">
    <location>
        <begin position="370"/>
        <end position="379"/>
    </location>
</feature>